<comment type="caution">
    <text evidence="2">The sequence shown here is derived from an EMBL/GenBank/DDBJ whole genome shotgun (WGS) entry which is preliminary data.</text>
</comment>
<keyword evidence="1" id="KW-0812">Transmembrane</keyword>
<accession>A0A0M2H307</accession>
<sequence length="591" mass="61637">MSVADGEAAAPRRSRRLTIWLVIGGVVLALVAAAAWVGIRGLMVKDELERLLPVAGQVRGAAEIGDIAALRSSVDELADGSARAAGLTSDPVWRVAEWIPGVGVNLTAVRLTSRTLDEVAQPASELLTTLAAAEAMTSEGLDVGLLRSIGGPVVSLADALERGQTDMADVDPEMLIPQLRSGFSELTRIVGDAAPVAGTAASAVSVLPGMLGEDGPRSILLMLQNNAELRTGGGITGTFALLHADAGDIAMGELVDSSRFQPTVEPILPVPESTVELYGETVGTYVQNTSMTPDFALTADLAREWWSTVSDEVPDAVVSIDPTVIAALLAATGPVTLDDGSQLTTDNAVERLLIEPYLTYDVEEQTAYQRELTGRIVEHVLSTPVDVMTWMQVLLGPIEEGRISAWSAIADEQDSLDDGPLGGPVSRHAQAGDNSFAVYLNDATAGKMGSLLDVTFSAGTISCRSDGLIETVIGVDLGSRVTPEMAAELPWWITGGGIVGVPIGDIATNVTVAGPADAFAGGVTVDGERVVSTDVEDNGFPSSAARMTVSPGETLHAEFRFVHEAASDDLHVLHTPLFGDAQYEALSPTCG</sequence>
<dbReference type="AlphaFoldDB" id="A0A0M2H307"/>
<feature type="transmembrane region" description="Helical" evidence="1">
    <location>
        <begin position="17"/>
        <end position="39"/>
    </location>
</feature>
<evidence type="ECO:0008006" key="4">
    <source>
        <dbReference type="Google" id="ProtNLM"/>
    </source>
</evidence>
<dbReference type="STRING" id="92835.RS81_02888"/>
<dbReference type="OrthoDB" id="3203519at2"/>
<dbReference type="Pfam" id="PF13196">
    <property type="entry name" value="DUF4012"/>
    <property type="match status" value="1"/>
</dbReference>
<dbReference type="Proteomes" id="UP000033956">
    <property type="component" value="Unassembled WGS sequence"/>
</dbReference>
<protein>
    <recommendedName>
        <fullName evidence="4">DUF4012 domain-containing protein</fullName>
    </recommendedName>
</protein>
<dbReference type="PATRIC" id="fig|92835.4.peg.2921"/>
<evidence type="ECO:0000313" key="3">
    <source>
        <dbReference type="Proteomes" id="UP000033956"/>
    </source>
</evidence>
<evidence type="ECO:0000256" key="1">
    <source>
        <dbReference type="SAM" id="Phobius"/>
    </source>
</evidence>
<reference evidence="2 3" key="1">
    <citation type="submission" date="2015-02" db="EMBL/GenBank/DDBJ databases">
        <title>Draft genome sequences of ten Microbacterium spp. with emphasis on heavy metal contaminated environments.</title>
        <authorList>
            <person name="Corretto E."/>
        </authorList>
    </citation>
    <scope>NUCLEOTIDE SEQUENCE [LARGE SCALE GENOMIC DNA]</scope>
    <source>
        <strain evidence="2 3">DSM 12510</strain>
    </source>
</reference>
<keyword evidence="1" id="KW-0472">Membrane</keyword>
<name>A0A0M2H307_9MICO</name>
<keyword evidence="1" id="KW-1133">Transmembrane helix</keyword>
<dbReference type="InterPro" id="IPR025101">
    <property type="entry name" value="DUF4012"/>
</dbReference>
<organism evidence="2 3">
    <name type="scientific">Microbacterium terrae</name>
    <dbReference type="NCBI Taxonomy" id="69369"/>
    <lineage>
        <taxon>Bacteria</taxon>
        <taxon>Bacillati</taxon>
        <taxon>Actinomycetota</taxon>
        <taxon>Actinomycetes</taxon>
        <taxon>Micrococcales</taxon>
        <taxon>Microbacteriaceae</taxon>
        <taxon>Microbacterium</taxon>
    </lineage>
</organism>
<gene>
    <name evidence="2" type="ORF">RS81_02888</name>
</gene>
<evidence type="ECO:0000313" key="2">
    <source>
        <dbReference type="EMBL" id="KJL37897.1"/>
    </source>
</evidence>
<dbReference type="RefSeq" id="WP_045276811.1">
    <property type="nucleotide sequence ID" value="NZ_BAAAUP010000014.1"/>
</dbReference>
<keyword evidence="3" id="KW-1185">Reference proteome</keyword>
<proteinExistence type="predicted"/>
<dbReference type="EMBL" id="JYIZ01000056">
    <property type="protein sequence ID" value="KJL37897.1"/>
    <property type="molecule type" value="Genomic_DNA"/>
</dbReference>